<organism evidence="7 8">
    <name type="scientific">Leifsonia williamsii</name>
    <dbReference type="NCBI Taxonomy" id="3035919"/>
    <lineage>
        <taxon>Bacteria</taxon>
        <taxon>Bacillati</taxon>
        <taxon>Actinomycetota</taxon>
        <taxon>Actinomycetes</taxon>
        <taxon>Micrococcales</taxon>
        <taxon>Microbacteriaceae</taxon>
        <taxon>Leifsonia</taxon>
    </lineage>
</organism>
<gene>
    <name evidence="7" type="ORF">P5G50_18190</name>
</gene>
<evidence type="ECO:0000313" key="8">
    <source>
        <dbReference type="Proteomes" id="UP001174208"/>
    </source>
</evidence>
<name>A0ABT8KG24_9MICO</name>
<feature type="compositionally biased region" description="Low complexity" evidence="5">
    <location>
        <begin position="276"/>
        <end position="293"/>
    </location>
</feature>
<dbReference type="Pfam" id="PF00877">
    <property type="entry name" value="NLPC_P60"/>
    <property type="match status" value="1"/>
</dbReference>
<dbReference type="PANTHER" id="PTHR47053:SF1">
    <property type="entry name" value="MUREIN DD-ENDOPEPTIDASE MEPH-RELATED"/>
    <property type="match status" value="1"/>
</dbReference>
<comment type="caution">
    <text evidence="7">The sequence shown here is derived from an EMBL/GenBank/DDBJ whole genome shotgun (WGS) entry which is preliminary data.</text>
</comment>
<reference evidence="7" key="1">
    <citation type="submission" date="2023-06" db="EMBL/GenBank/DDBJ databases">
        <title>MT1 and MT2 Draft Genomes of Novel Species.</title>
        <authorList>
            <person name="Venkateswaran K."/>
        </authorList>
    </citation>
    <scope>NUCLEOTIDE SEQUENCE</scope>
    <source>
        <strain evidence="7">F6_8S_P_1B</strain>
    </source>
</reference>
<evidence type="ECO:0000256" key="3">
    <source>
        <dbReference type="ARBA" id="ARBA00022801"/>
    </source>
</evidence>
<feature type="region of interest" description="Disordered" evidence="5">
    <location>
        <begin position="263"/>
        <end position="328"/>
    </location>
</feature>
<evidence type="ECO:0000313" key="7">
    <source>
        <dbReference type="EMBL" id="MDN4616383.1"/>
    </source>
</evidence>
<evidence type="ECO:0000256" key="1">
    <source>
        <dbReference type="ARBA" id="ARBA00007074"/>
    </source>
</evidence>
<dbReference type="PROSITE" id="PS51935">
    <property type="entry name" value="NLPC_P60"/>
    <property type="match status" value="1"/>
</dbReference>
<keyword evidence="8" id="KW-1185">Reference proteome</keyword>
<dbReference type="Proteomes" id="UP001174208">
    <property type="component" value="Unassembled WGS sequence"/>
</dbReference>
<dbReference type="InterPro" id="IPR051202">
    <property type="entry name" value="Peptidase_C40"/>
</dbReference>
<dbReference type="SUPFAM" id="SSF54001">
    <property type="entry name" value="Cysteine proteinases"/>
    <property type="match status" value="1"/>
</dbReference>
<evidence type="ECO:0000256" key="5">
    <source>
        <dbReference type="SAM" id="MobiDB-lite"/>
    </source>
</evidence>
<dbReference type="Gene3D" id="3.90.1720.10">
    <property type="entry name" value="endopeptidase domain like (from Nostoc punctiforme)"/>
    <property type="match status" value="1"/>
</dbReference>
<feature type="compositionally biased region" description="Basic and acidic residues" evidence="5">
    <location>
        <begin position="263"/>
        <end position="275"/>
    </location>
</feature>
<keyword evidence="4" id="KW-0788">Thiol protease</keyword>
<accession>A0ABT8KG24</accession>
<evidence type="ECO:0000259" key="6">
    <source>
        <dbReference type="PROSITE" id="PS51935"/>
    </source>
</evidence>
<dbReference type="InterPro" id="IPR038765">
    <property type="entry name" value="Papain-like_cys_pep_sf"/>
</dbReference>
<keyword evidence="3" id="KW-0378">Hydrolase</keyword>
<proteinExistence type="inferred from homology"/>
<dbReference type="PANTHER" id="PTHR47053">
    <property type="entry name" value="MUREIN DD-ENDOPEPTIDASE MEPH-RELATED"/>
    <property type="match status" value="1"/>
</dbReference>
<feature type="compositionally biased region" description="Gly residues" evidence="5">
    <location>
        <begin position="294"/>
        <end position="322"/>
    </location>
</feature>
<keyword evidence="2" id="KW-0645">Protease</keyword>
<evidence type="ECO:0000256" key="2">
    <source>
        <dbReference type="ARBA" id="ARBA00022670"/>
    </source>
</evidence>
<sequence length="454" mass="46833">MADTDKNPRLRPGLAIGAGVMGAVTASIGIVTPAQAVDYPSWNDVQQAKDNVSNQQAMIENITSLIGNLQSGVDAARIESEKAAEAYFQAKDALEAATTKQADLEGQAATAAEKAKTSQMRAGLLASHLAKSAGGGDLTGTLLMKGGGSGSDADKLLFQLGTMSKLTEQSKAVYEQATKDKNAAESLTAQAKVAKTERTKLASQAETALAAAKDAQARAQSALAEQQTKSTELVAQLATLKNTSSQVEAAYLQGEQIKAQQEAARKAQEEAERQRQLQLQQQQQQQQQEQQQNSGGGGGGGGGGAPAPSGGGGGGSSSGGGSAPVAPPNGNVVETAISYARAQLGKPYIFGGEGPGGYDCSGLTMKAYAYAGLYIGSHSVNNQYFTAQGRGQLVSYWDKQPGDLIFWGSGPGDFYHVGIYIGGGQMIAAPTEGDVVKIQSVWGTPWSQVARPSA</sequence>
<protein>
    <submittedName>
        <fullName evidence="7">NlpC/P60 family protein</fullName>
    </submittedName>
</protein>
<feature type="domain" description="NlpC/P60" evidence="6">
    <location>
        <begin position="330"/>
        <end position="454"/>
    </location>
</feature>
<evidence type="ECO:0000256" key="4">
    <source>
        <dbReference type="ARBA" id="ARBA00022807"/>
    </source>
</evidence>
<dbReference type="InterPro" id="IPR000064">
    <property type="entry name" value="NLP_P60_dom"/>
</dbReference>
<dbReference type="EMBL" id="JAROCF010000001">
    <property type="protein sequence ID" value="MDN4616383.1"/>
    <property type="molecule type" value="Genomic_DNA"/>
</dbReference>
<comment type="similarity">
    <text evidence="1">Belongs to the peptidase C40 family.</text>
</comment>